<evidence type="ECO:0000256" key="1">
    <source>
        <dbReference type="ARBA" id="ARBA00004141"/>
    </source>
</evidence>
<evidence type="ECO:0000256" key="4">
    <source>
        <dbReference type="ARBA" id="ARBA00022692"/>
    </source>
</evidence>
<evidence type="ECO:0000256" key="3">
    <source>
        <dbReference type="ARBA" id="ARBA00022448"/>
    </source>
</evidence>
<feature type="region of interest" description="Disordered" evidence="9">
    <location>
        <begin position="501"/>
        <end position="524"/>
    </location>
</feature>
<dbReference type="GO" id="GO:0005351">
    <property type="term" value="F:carbohydrate:proton symporter activity"/>
    <property type="evidence" value="ECO:0007669"/>
    <property type="project" value="TreeGrafter"/>
</dbReference>
<protein>
    <submittedName>
        <fullName evidence="12">General substrate transporter</fullName>
    </submittedName>
</protein>
<evidence type="ECO:0000256" key="5">
    <source>
        <dbReference type="ARBA" id="ARBA00022989"/>
    </source>
</evidence>
<keyword evidence="3 8" id="KW-0813">Transport</keyword>
<dbReference type="AlphaFoldDB" id="A0A1Y2DP84"/>
<feature type="domain" description="Major facilitator superfamily (MFS) profile" evidence="11">
    <location>
        <begin position="22"/>
        <end position="475"/>
    </location>
</feature>
<dbReference type="PRINTS" id="PR00171">
    <property type="entry name" value="SUGRTRNSPORT"/>
</dbReference>
<comment type="subcellular location">
    <subcellularLocation>
        <location evidence="1">Membrane</location>
        <topology evidence="1">Multi-pass membrane protein</topology>
    </subcellularLocation>
</comment>
<evidence type="ECO:0000256" key="7">
    <source>
        <dbReference type="ARBA" id="ARBA00049119"/>
    </source>
</evidence>
<evidence type="ECO:0000256" key="8">
    <source>
        <dbReference type="RuleBase" id="RU003346"/>
    </source>
</evidence>
<keyword evidence="13" id="KW-1185">Reference proteome</keyword>
<accession>A0A1Y2DP84</accession>
<comment type="catalytic activity">
    <reaction evidence="7">
        <text>myo-inositol(out) + H(+)(out) = myo-inositol(in) + H(+)(in)</text>
        <dbReference type="Rhea" id="RHEA:60364"/>
        <dbReference type="ChEBI" id="CHEBI:15378"/>
        <dbReference type="ChEBI" id="CHEBI:17268"/>
    </reaction>
</comment>
<dbReference type="InterPro" id="IPR050360">
    <property type="entry name" value="MFS_Sugar_Transporters"/>
</dbReference>
<dbReference type="InterPro" id="IPR020846">
    <property type="entry name" value="MFS_dom"/>
</dbReference>
<dbReference type="Proteomes" id="UP000193467">
    <property type="component" value="Unassembled WGS sequence"/>
</dbReference>
<reference evidence="12 13" key="1">
    <citation type="submission" date="2016-07" db="EMBL/GenBank/DDBJ databases">
        <title>Pervasive Adenine N6-methylation of Active Genes in Fungi.</title>
        <authorList>
            <consortium name="DOE Joint Genome Institute"/>
            <person name="Mondo S.J."/>
            <person name="Dannebaum R.O."/>
            <person name="Kuo R.C."/>
            <person name="Labutti K."/>
            <person name="Haridas S."/>
            <person name="Kuo A."/>
            <person name="Salamov A."/>
            <person name="Ahrendt S.R."/>
            <person name="Lipzen A."/>
            <person name="Sullivan W."/>
            <person name="Andreopoulos W.B."/>
            <person name="Clum A."/>
            <person name="Lindquist E."/>
            <person name="Daum C."/>
            <person name="Ramamoorthy G.K."/>
            <person name="Gryganskyi A."/>
            <person name="Culley D."/>
            <person name="Magnuson J.K."/>
            <person name="James T.Y."/>
            <person name="O'Malley M.A."/>
            <person name="Stajich J.E."/>
            <person name="Spatafora J.W."/>
            <person name="Visel A."/>
            <person name="Grigoriev I.V."/>
        </authorList>
    </citation>
    <scope>NUCLEOTIDE SEQUENCE [LARGE SCALE GENOMIC DNA]</scope>
    <source>
        <strain evidence="12 13">62-1032</strain>
    </source>
</reference>
<feature type="transmembrane region" description="Helical" evidence="10">
    <location>
        <begin position="15"/>
        <end position="35"/>
    </location>
</feature>
<dbReference type="PROSITE" id="PS50850">
    <property type="entry name" value="MFS"/>
    <property type="match status" value="1"/>
</dbReference>
<feature type="compositionally biased region" description="Basic and acidic residues" evidence="9">
    <location>
        <begin position="511"/>
        <end position="524"/>
    </location>
</feature>
<dbReference type="PANTHER" id="PTHR48022">
    <property type="entry name" value="PLASTIDIC GLUCOSE TRANSPORTER 4"/>
    <property type="match status" value="1"/>
</dbReference>
<keyword evidence="6 10" id="KW-0472">Membrane</keyword>
<dbReference type="GO" id="GO:0016020">
    <property type="term" value="C:membrane"/>
    <property type="evidence" value="ECO:0007669"/>
    <property type="project" value="UniProtKB-SubCell"/>
</dbReference>
<evidence type="ECO:0000313" key="12">
    <source>
        <dbReference type="EMBL" id="ORY61060.1"/>
    </source>
</evidence>
<comment type="caution">
    <text evidence="12">The sequence shown here is derived from an EMBL/GenBank/DDBJ whole genome shotgun (WGS) entry which is preliminary data.</text>
</comment>
<dbReference type="InterPro" id="IPR036259">
    <property type="entry name" value="MFS_trans_sf"/>
</dbReference>
<feature type="transmembrane region" description="Helical" evidence="10">
    <location>
        <begin position="196"/>
        <end position="217"/>
    </location>
</feature>
<dbReference type="NCBIfam" id="TIGR00879">
    <property type="entry name" value="SP"/>
    <property type="match status" value="1"/>
</dbReference>
<evidence type="ECO:0000256" key="9">
    <source>
        <dbReference type="SAM" id="MobiDB-lite"/>
    </source>
</evidence>
<feature type="transmembrane region" description="Helical" evidence="10">
    <location>
        <begin position="170"/>
        <end position="189"/>
    </location>
</feature>
<dbReference type="Pfam" id="PF00083">
    <property type="entry name" value="Sugar_tr"/>
    <property type="match status" value="1"/>
</dbReference>
<evidence type="ECO:0000313" key="13">
    <source>
        <dbReference type="Proteomes" id="UP000193467"/>
    </source>
</evidence>
<gene>
    <name evidence="12" type="ORF">BCR35DRAFT_326751</name>
</gene>
<dbReference type="Gene3D" id="1.20.1250.20">
    <property type="entry name" value="MFS general substrate transporter like domains"/>
    <property type="match status" value="1"/>
</dbReference>
<name>A0A1Y2DP84_9BASI</name>
<feature type="transmembrane region" description="Helical" evidence="10">
    <location>
        <begin position="80"/>
        <end position="100"/>
    </location>
</feature>
<evidence type="ECO:0000256" key="6">
    <source>
        <dbReference type="ARBA" id="ARBA00023136"/>
    </source>
</evidence>
<sequence length="524" mass="56032">MGNNFGRANALREELTPMLVFVALFASAGAFTFGFDNGWWGGVLGHVYFNEVFGTLTTTDATTGVVTHSLTASQQSAGTALGTAGIAIGCMIAGFIANVFGRKKSFYAVAIGSILGVLIQITSGINGGRYWQLVAGKIVVCCSIGVASVSVPLYLSEVSPAPIRGALVNSYVWVQSVGGLFAYVTIYCLQGSRGPLVWCLPIGLQLFAPVAILLFGWSLPESPRWLIEKGRREEAHAALMHLRRGKVGYNPQEDLILLEEAAARERELASTVSWAQCFRGTDGFRTFIVAGVQCLQQGQGISFMSNYLVVFFLQLGISNVWMILVVVYVIIVFLTIGGFFVQDFFGRRFLLVGGGAVMAGALIAVAGITTVTPSPTGARANACVALIFLWLAAFSQSWTSIPWTVSAELPSEALRDKTLAIGAFGGYAVGTIIGLVNPYMQNAEYGNLGGKVGFVYGTVSILAIVFCYIWVPELKGRSLEEVDWMFAHGVPVRKMATYKMDQGSGPASNAGDKDAGDGERLEFA</sequence>
<evidence type="ECO:0000259" key="11">
    <source>
        <dbReference type="PROSITE" id="PS50850"/>
    </source>
</evidence>
<dbReference type="PANTHER" id="PTHR48022:SF2">
    <property type="entry name" value="PLASTIDIC GLUCOSE TRANSPORTER 4"/>
    <property type="match status" value="1"/>
</dbReference>
<feature type="transmembrane region" description="Helical" evidence="10">
    <location>
        <begin position="134"/>
        <end position="155"/>
    </location>
</feature>
<dbReference type="SUPFAM" id="SSF103473">
    <property type="entry name" value="MFS general substrate transporter"/>
    <property type="match status" value="1"/>
</dbReference>
<dbReference type="InParanoid" id="A0A1Y2DP84"/>
<feature type="transmembrane region" description="Helical" evidence="10">
    <location>
        <begin position="349"/>
        <end position="372"/>
    </location>
</feature>
<organism evidence="12 13">
    <name type="scientific">Leucosporidium creatinivorum</name>
    <dbReference type="NCBI Taxonomy" id="106004"/>
    <lineage>
        <taxon>Eukaryota</taxon>
        <taxon>Fungi</taxon>
        <taxon>Dikarya</taxon>
        <taxon>Basidiomycota</taxon>
        <taxon>Pucciniomycotina</taxon>
        <taxon>Microbotryomycetes</taxon>
        <taxon>Leucosporidiales</taxon>
        <taxon>Leucosporidium</taxon>
    </lineage>
</organism>
<evidence type="ECO:0000256" key="10">
    <source>
        <dbReference type="SAM" id="Phobius"/>
    </source>
</evidence>
<feature type="transmembrane region" description="Helical" evidence="10">
    <location>
        <begin position="106"/>
        <end position="127"/>
    </location>
</feature>
<dbReference type="InterPro" id="IPR003663">
    <property type="entry name" value="Sugar/inositol_transpt"/>
</dbReference>
<evidence type="ECO:0000256" key="2">
    <source>
        <dbReference type="ARBA" id="ARBA00010992"/>
    </source>
</evidence>
<comment type="similarity">
    <text evidence="2 8">Belongs to the major facilitator superfamily. Sugar transporter (TC 2.A.1.1) family.</text>
</comment>
<keyword evidence="4 10" id="KW-0812">Transmembrane</keyword>
<feature type="transmembrane region" description="Helical" evidence="10">
    <location>
        <begin position="378"/>
        <end position="398"/>
    </location>
</feature>
<dbReference type="OrthoDB" id="6612291at2759"/>
<dbReference type="EMBL" id="MCGR01000073">
    <property type="protein sequence ID" value="ORY61060.1"/>
    <property type="molecule type" value="Genomic_DNA"/>
</dbReference>
<proteinExistence type="inferred from homology"/>
<keyword evidence="5 10" id="KW-1133">Transmembrane helix</keyword>
<feature type="transmembrane region" description="Helical" evidence="10">
    <location>
        <begin position="452"/>
        <end position="471"/>
    </location>
</feature>
<feature type="transmembrane region" description="Helical" evidence="10">
    <location>
        <begin position="320"/>
        <end position="342"/>
    </location>
</feature>
<dbReference type="InterPro" id="IPR005828">
    <property type="entry name" value="MFS_sugar_transport-like"/>
</dbReference>
<feature type="transmembrane region" description="Helical" evidence="10">
    <location>
        <begin position="419"/>
        <end position="440"/>
    </location>
</feature>